<dbReference type="Pfam" id="PF04802">
    <property type="entry name" value="PP4R3"/>
    <property type="match status" value="1"/>
</dbReference>
<evidence type="ECO:0000313" key="7">
    <source>
        <dbReference type="Proteomes" id="UP000316621"/>
    </source>
</evidence>
<proteinExistence type="predicted"/>
<dbReference type="InterPro" id="IPR051137">
    <property type="entry name" value="PP4R3-like"/>
</dbReference>
<dbReference type="OMA" id="HFFYKHC"/>
<feature type="compositionally biased region" description="Polar residues" evidence="3">
    <location>
        <begin position="739"/>
        <end position="755"/>
    </location>
</feature>
<dbReference type="Gene3D" id="2.30.29.30">
    <property type="entry name" value="Pleckstrin-homology domain (PH domain)/Phosphotyrosine-binding domain (PTB)"/>
    <property type="match status" value="1"/>
</dbReference>
<dbReference type="GO" id="GO:0030289">
    <property type="term" value="C:protein phosphatase 4 complex"/>
    <property type="evidence" value="ECO:0007669"/>
    <property type="project" value="TreeGrafter"/>
</dbReference>
<feature type="compositionally biased region" description="Polar residues" evidence="3">
    <location>
        <begin position="803"/>
        <end position="815"/>
    </location>
</feature>
<comment type="subcellular location">
    <subcellularLocation>
        <location evidence="1">Nucleus</location>
    </subcellularLocation>
</comment>
<feature type="domain" description="Serine/threonine-protein phosphatase 4 regulatory subunit 3-like central" evidence="4">
    <location>
        <begin position="173"/>
        <end position="690"/>
    </location>
</feature>
<feature type="compositionally biased region" description="Polar residues" evidence="3">
    <location>
        <begin position="846"/>
        <end position="856"/>
    </location>
</feature>
<reference evidence="6 7" key="1">
    <citation type="journal article" date="2018" name="Science">
        <title>The opium poppy genome and morphinan production.</title>
        <authorList>
            <person name="Guo L."/>
            <person name="Winzer T."/>
            <person name="Yang X."/>
            <person name="Li Y."/>
            <person name="Ning Z."/>
            <person name="He Z."/>
            <person name="Teodor R."/>
            <person name="Lu Y."/>
            <person name="Bowser T.A."/>
            <person name="Graham I.A."/>
            <person name="Ye K."/>
        </authorList>
    </citation>
    <scope>NUCLEOTIDE SEQUENCE [LARGE SCALE GENOMIC DNA]</scope>
    <source>
        <strain evidence="7">cv. HN1</strain>
        <tissue evidence="6">Leaves</tissue>
    </source>
</reference>
<evidence type="ECO:0000256" key="3">
    <source>
        <dbReference type="SAM" id="MobiDB-lite"/>
    </source>
</evidence>
<dbReference type="SUPFAM" id="SSF50729">
    <property type="entry name" value="PH domain-like"/>
    <property type="match status" value="1"/>
</dbReference>
<dbReference type="InterPro" id="IPR055236">
    <property type="entry name" value="EVH1_PP4R3"/>
</dbReference>
<dbReference type="EMBL" id="CM010717">
    <property type="protein sequence ID" value="RZC56237.1"/>
    <property type="molecule type" value="Genomic_DNA"/>
</dbReference>
<dbReference type="InterPro" id="IPR006887">
    <property type="entry name" value="P4R3-like_central_dom"/>
</dbReference>
<dbReference type="InterPro" id="IPR011993">
    <property type="entry name" value="PH-like_dom_sf"/>
</dbReference>
<feature type="compositionally biased region" description="Polar residues" evidence="3">
    <location>
        <begin position="870"/>
        <end position="890"/>
    </location>
</feature>
<keyword evidence="2" id="KW-0539">Nucleus</keyword>
<feature type="compositionally biased region" description="Basic and acidic residues" evidence="3">
    <location>
        <begin position="708"/>
        <end position="717"/>
    </location>
</feature>
<dbReference type="GO" id="GO:0005654">
    <property type="term" value="C:nucleoplasm"/>
    <property type="evidence" value="ECO:0007669"/>
    <property type="project" value="TreeGrafter"/>
</dbReference>
<dbReference type="Proteomes" id="UP000316621">
    <property type="component" value="Chromosome 3"/>
</dbReference>
<feature type="compositionally biased region" description="Basic and acidic residues" evidence="3">
    <location>
        <begin position="789"/>
        <end position="802"/>
    </location>
</feature>
<sequence>MGAQGKPPATTASQRVKVYHLNEEGKWDDRGTGQVSVGYLERSEDLALFVIDEDDSETLLAHRIGSDENYQRQEDTIISWRDPEYSTELALSFQEIAGCSFVWEHIRNAGKNLHFSNISDQESPQSVTEPLETSGMSQANVLYLAEEAFNCLSTELRELPAVELSTLPAIIKIVAESGITDQIRVAELIIHDQDFFPKLLNLFRMCEDLEDMDALRKIFRLVKGIILLNSPQIFDKIFSDKFIMDIIGTLEYDQEIFRVHHRAFLKEHVVFKEAIPIKDPSVLSKIHQTYRIGYIKDVILPRILDESTTVNLNSIIQGNNVAVISLLKDDSTFIKELFARMKSSTASTETKKNLVVFLHEFCSLSKSLPVVNQLRLFRDLMYEGIFDIIAVALQSEDKRLVLIGTDILLLFLNQDANLLRSYIIRPEGRPLLGLLHPSSSFSRVSSVMCMPAFLVKGMLTDFGEEMHCQFLEILRNLLDWFSAGSQRETIIEIFYEKHLDQLIEVIMLSCPPKGLTTSTTEKSAAGDGHGSQDKVLSFVVCLLLVKILYFSSTRQLWINHLVLSRFRACRCNFLLNNMIGKVLLLVHRREKYLVVAAVRFMRIIICRNASDEQLLSHIVKKNHLKPIVDAFIANGDRYNLLNSAVLDLFEYIRKENIKTLIMYIVDSFWSQLVKFEPFATVSQLKLKYEQFQNKEKIDPEKCINENPRKRYDERALDKEEEDYFNEDSDEEDTASDSSLDVQQENQTSLPATSCHASLRNKVETLGGDERSTSPLTLKRKSNYDEEVLEPTKKQKLDDDLSNRDNVLNTAPQSVCNPEAESSKPLIRTSGEKFSEEEAQSKEQRSSDNSPSTSEICQVTDGGSAVAPINGSDSTSKLIVDEGSTTGSCVR</sequence>
<evidence type="ECO:0000256" key="1">
    <source>
        <dbReference type="ARBA" id="ARBA00004123"/>
    </source>
</evidence>
<feature type="region of interest" description="Disordered" evidence="3">
    <location>
        <begin position="708"/>
        <end position="890"/>
    </location>
</feature>
<evidence type="ECO:0000256" key="2">
    <source>
        <dbReference type="ARBA" id="ARBA00023242"/>
    </source>
</evidence>
<name>A0A4Y7J5Y7_PAPSO</name>
<dbReference type="Gramene" id="RZC56237">
    <property type="protein sequence ID" value="RZC56237"/>
    <property type="gene ID" value="C5167_015094"/>
</dbReference>
<protein>
    <submittedName>
        <fullName evidence="6">Uncharacterized protein</fullName>
    </submittedName>
</protein>
<gene>
    <name evidence="6" type="ORF">C5167_015094</name>
</gene>
<evidence type="ECO:0000259" key="5">
    <source>
        <dbReference type="Pfam" id="PF22972"/>
    </source>
</evidence>
<dbReference type="PANTHER" id="PTHR23318">
    <property type="entry name" value="ATP SYNTHASE GAMMA-RELATED"/>
    <property type="match status" value="1"/>
</dbReference>
<evidence type="ECO:0000313" key="6">
    <source>
        <dbReference type="EMBL" id="RZC56237.1"/>
    </source>
</evidence>
<evidence type="ECO:0000259" key="4">
    <source>
        <dbReference type="Pfam" id="PF04802"/>
    </source>
</evidence>
<dbReference type="PANTHER" id="PTHR23318:SF0">
    <property type="entry name" value="SERINE_THREONINE-PROTEIN PHOSPHATASE 4 REGULATORY SUBUNIT 3"/>
    <property type="match status" value="1"/>
</dbReference>
<feature type="compositionally biased region" description="Acidic residues" evidence="3">
    <location>
        <begin position="718"/>
        <end position="734"/>
    </location>
</feature>
<dbReference type="Pfam" id="PF22972">
    <property type="entry name" value="EVH1_PP4R3"/>
    <property type="match status" value="1"/>
</dbReference>
<dbReference type="GO" id="GO:0072542">
    <property type="term" value="F:protein phosphatase activator activity"/>
    <property type="evidence" value="ECO:0007669"/>
    <property type="project" value="TreeGrafter"/>
</dbReference>
<dbReference type="AlphaFoldDB" id="A0A4Y7J5Y7"/>
<keyword evidence="7" id="KW-1185">Reference proteome</keyword>
<accession>A0A4Y7J5Y7</accession>
<dbReference type="STRING" id="3469.A0A4Y7J5Y7"/>
<organism evidence="6 7">
    <name type="scientific">Papaver somniferum</name>
    <name type="common">Opium poppy</name>
    <dbReference type="NCBI Taxonomy" id="3469"/>
    <lineage>
        <taxon>Eukaryota</taxon>
        <taxon>Viridiplantae</taxon>
        <taxon>Streptophyta</taxon>
        <taxon>Embryophyta</taxon>
        <taxon>Tracheophyta</taxon>
        <taxon>Spermatophyta</taxon>
        <taxon>Magnoliopsida</taxon>
        <taxon>Ranunculales</taxon>
        <taxon>Papaveraceae</taxon>
        <taxon>Papaveroideae</taxon>
        <taxon>Papaver</taxon>
    </lineage>
</organism>
<feature type="domain" description="PP4R3 EVH1-like" evidence="5">
    <location>
        <begin position="14"/>
        <end position="111"/>
    </location>
</feature>
<feature type="compositionally biased region" description="Basic and acidic residues" evidence="3">
    <location>
        <begin position="829"/>
        <end position="845"/>
    </location>
</feature>